<gene>
    <name evidence="1" type="ORF">EAH76_03300</name>
</gene>
<proteinExistence type="predicted"/>
<name>A0A502G4U1_9SPHN</name>
<comment type="caution">
    <text evidence="1">The sequence shown here is derived from an EMBL/GenBank/DDBJ whole genome shotgun (WGS) entry which is preliminary data.</text>
</comment>
<dbReference type="RefSeq" id="WP_140848060.1">
    <property type="nucleotide sequence ID" value="NZ_RCZC01000001.1"/>
</dbReference>
<dbReference type="EMBL" id="RCZC01000001">
    <property type="protein sequence ID" value="TPG56572.1"/>
    <property type="molecule type" value="Genomic_DNA"/>
</dbReference>
<sequence>MLNTNPQPNPVREAQINNRLGQIHRRLAEIAAIEAKAALVGGYGSKGEFDPERQRLIEETDRLLDELAAIGGTLPFEPKP</sequence>
<reference evidence="1 2" key="1">
    <citation type="journal article" date="2019" name="Environ. Microbiol.">
        <title>Species interactions and distinct microbial communities in high Arctic permafrost affected cryosols are associated with the CH4 and CO2 gas fluxes.</title>
        <authorList>
            <person name="Altshuler I."/>
            <person name="Hamel J."/>
            <person name="Turney S."/>
            <person name="Magnuson E."/>
            <person name="Levesque R."/>
            <person name="Greer C."/>
            <person name="Whyte L.G."/>
        </authorList>
    </citation>
    <scope>NUCLEOTIDE SEQUENCE [LARGE SCALE GENOMIC DNA]</scope>
    <source>
        <strain evidence="1 2">E6.1</strain>
    </source>
</reference>
<evidence type="ECO:0000313" key="2">
    <source>
        <dbReference type="Proteomes" id="UP000319931"/>
    </source>
</evidence>
<accession>A0A502G4U1</accession>
<dbReference type="Proteomes" id="UP000319931">
    <property type="component" value="Unassembled WGS sequence"/>
</dbReference>
<keyword evidence="2" id="KW-1185">Reference proteome</keyword>
<organism evidence="1 2">
    <name type="scientific">Sphingomonas glacialis</name>
    <dbReference type="NCBI Taxonomy" id="658225"/>
    <lineage>
        <taxon>Bacteria</taxon>
        <taxon>Pseudomonadati</taxon>
        <taxon>Pseudomonadota</taxon>
        <taxon>Alphaproteobacteria</taxon>
        <taxon>Sphingomonadales</taxon>
        <taxon>Sphingomonadaceae</taxon>
        <taxon>Sphingomonas</taxon>
    </lineage>
</organism>
<protein>
    <submittedName>
        <fullName evidence="1">Uncharacterized protein</fullName>
    </submittedName>
</protein>
<evidence type="ECO:0000313" key="1">
    <source>
        <dbReference type="EMBL" id="TPG56572.1"/>
    </source>
</evidence>
<dbReference type="AlphaFoldDB" id="A0A502G4U1"/>